<reference evidence="2" key="1">
    <citation type="journal article" date="2014" name="Int. J. Syst. Evol. Microbiol.">
        <title>Complete genome sequence of Corynebacterium casei LMG S-19264T (=DSM 44701T), isolated from a smear-ripened cheese.</title>
        <authorList>
            <consortium name="US DOE Joint Genome Institute (JGI-PGF)"/>
            <person name="Walter F."/>
            <person name="Albersmeier A."/>
            <person name="Kalinowski J."/>
            <person name="Ruckert C."/>
        </authorList>
    </citation>
    <scope>NUCLEOTIDE SEQUENCE</scope>
    <source>
        <strain evidence="2">CGMCC 1.15725</strain>
    </source>
</reference>
<dbReference type="PANTHER" id="PTHR43792:SF1">
    <property type="entry name" value="N-ACETYLTRANSFERASE DOMAIN-CONTAINING PROTEIN"/>
    <property type="match status" value="1"/>
</dbReference>
<dbReference type="InterPro" id="IPR016181">
    <property type="entry name" value="Acyl_CoA_acyltransferase"/>
</dbReference>
<dbReference type="Proteomes" id="UP000646365">
    <property type="component" value="Unassembled WGS sequence"/>
</dbReference>
<dbReference type="AlphaFoldDB" id="A0A8J2YTS4"/>
<dbReference type="Gene3D" id="3.40.630.30">
    <property type="match status" value="1"/>
</dbReference>
<comment type="caution">
    <text evidence="2">The sequence shown here is derived from an EMBL/GenBank/DDBJ whole genome shotgun (WGS) entry which is preliminary data.</text>
</comment>
<feature type="domain" description="N-acetyltransferase" evidence="1">
    <location>
        <begin position="13"/>
        <end position="175"/>
    </location>
</feature>
<organism evidence="2 3">
    <name type="scientific">Aliidongia dinghuensis</name>
    <dbReference type="NCBI Taxonomy" id="1867774"/>
    <lineage>
        <taxon>Bacteria</taxon>
        <taxon>Pseudomonadati</taxon>
        <taxon>Pseudomonadota</taxon>
        <taxon>Alphaproteobacteria</taxon>
        <taxon>Rhodospirillales</taxon>
        <taxon>Dongiaceae</taxon>
        <taxon>Aliidongia</taxon>
    </lineage>
</organism>
<dbReference type="SUPFAM" id="SSF55729">
    <property type="entry name" value="Acyl-CoA N-acyltransferases (Nat)"/>
    <property type="match status" value="1"/>
</dbReference>
<keyword evidence="3" id="KW-1185">Reference proteome</keyword>
<sequence length="181" mass="20126">MKMPSTILETERLILRELAVDDAPFILTLLNDPSWLRFIGDKGVRTLDDARAYIERGPKAMYAREGFGLWLTALKVDDTPIGLCGLIKRDTLEDVDIGFAYLPAYVGQGLAYEAAAATLAHGRDRVGLDRIVAITAIDNIRSIRLLERIGLTFVRRIPFPPDGEEVNLFGVVFQPVQRSAL</sequence>
<accession>A0A8J2YTS4</accession>
<proteinExistence type="predicted"/>
<dbReference type="GO" id="GO:0016747">
    <property type="term" value="F:acyltransferase activity, transferring groups other than amino-acyl groups"/>
    <property type="evidence" value="ECO:0007669"/>
    <property type="project" value="InterPro"/>
</dbReference>
<gene>
    <name evidence="2" type="ORF">GCM10011611_19870</name>
</gene>
<dbReference type="PROSITE" id="PS51186">
    <property type="entry name" value="GNAT"/>
    <property type="match status" value="1"/>
</dbReference>
<evidence type="ECO:0000313" key="3">
    <source>
        <dbReference type="Proteomes" id="UP000646365"/>
    </source>
</evidence>
<dbReference type="InterPro" id="IPR051531">
    <property type="entry name" value="N-acetyltransferase"/>
</dbReference>
<reference evidence="2" key="2">
    <citation type="submission" date="2020-09" db="EMBL/GenBank/DDBJ databases">
        <authorList>
            <person name="Sun Q."/>
            <person name="Zhou Y."/>
        </authorList>
    </citation>
    <scope>NUCLEOTIDE SEQUENCE</scope>
    <source>
        <strain evidence="2">CGMCC 1.15725</strain>
    </source>
</reference>
<dbReference type="InterPro" id="IPR000182">
    <property type="entry name" value="GNAT_dom"/>
</dbReference>
<dbReference type="Pfam" id="PF13302">
    <property type="entry name" value="Acetyltransf_3"/>
    <property type="match status" value="1"/>
</dbReference>
<protein>
    <submittedName>
        <fullName evidence="2">Alanine acetyltransferase</fullName>
    </submittedName>
</protein>
<dbReference type="PANTHER" id="PTHR43792">
    <property type="entry name" value="GNAT FAMILY, PUTATIVE (AFU_ORTHOLOGUE AFUA_3G00765)-RELATED-RELATED"/>
    <property type="match status" value="1"/>
</dbReference>
<evidence type="ECO:0000313" key="2">
    <source>
        <dbReference type="EMBL" id="GGF14140.1"/>
    </source>
</evidence>
<evidence type="ECO:0000259" key="1">
    <source>
        <dbReference type="PROSITE" id="PS51186"/>
    </source>
</evidence>
<name>A0A8J2YTS4_9PROT</name>
<dbReference type="EMBL" id="BMJQ01000004">
    <property type="protein sequence ID" value="GGF14140.1"/>
    <property type="molecule type" value="Genomic_DNA"/>
</dbReference>